<feature type="chain" id="PRO_5045282689" evidence="1">
    <location>
        <begin position="18"/>
        <end position="127"/>
    </location>
</feature>
<organism evidence="2 3">
    <name type="scientific">Dyella acidiphila</name>
    <dbReference type="NCBI Taxonomy" id="2775866"/>
    <lineage>
        <taxon>Bacteria</taxon>
        <taxon>Pseudomonadati</taxon>
        <taxon>Pseudomonadota</taxon>
        <taxon>Gammaproteobacteria</taxon>
        <taxon>Lysobacterales</taxon>
        <taxon>Rhodanobacteraceae</taxon>
        <taxon>Dyella</taxon>
    </lineage>
</organism>
<feature type="signal peptide" evidence="1">
    <location>
        <begin position="1"/>
        <end position="17"/>
    </location>
</feature>
<accession>A0ABR9G9V3</accession>
<dbReference type="RefSeq" id="WP_192555658.1">
    <property type="nucleotide sequence ID" value="NZ_JACZZA010000005.1"/>
</dbReference>
<evidence type="ECO:0000256" key="1">
    <source>
        <dbReference type="SAM" id="SignalP"/>
    </source>
</evidence>
<gene>
    <name evidence="2" type="ORF">IGX34_10440</name>
</gene>
<evidence type="ECO:0000313" key="3">
    <source>
        <dbReference type="Proteomes" id="UP000651010"/>
    </source>
</evidence>
<sequence length="127" mass="13904">MNKCLLLFLLLPLCASALEPEPRQTWFTGTYTDLCYNKDGSDLLGMELMIIPSSAGYSVVVQIAEGGAPYTTVVPITIQGKTASFTLPFGGPYGGMRFEGKLSRTSLAIKWQSGEQETLKRGPSYWQ</sequence>
<comment type="caution">
    <text evidence="2">The sequence shown here is derived from an EMBL/GenBank/DDBJ whole genome shotgun (WGS) entry which is preliminary data.</text>
</comment>
<keyword evidence="3" id="KW-1185">Reference proteome</keyword>
<dbReference type="Proteomes" id="UP000651010">
    <property type="component" value="Unassembled WGS sequence"/>
</dbReference>
<name>A0ABR9G9V3_9GAMM</name>
<proteinExistence type="predicted"/>
<evidence type="ECO:0000313" key="2">
    <source>
        <dbReference type="EMBL" id="MBE1160808.1"/>
    </source>
</evidence>
<reference evidence="2 3" key="1">
    <citation type="submission" date="2020-09" db="EMBL/GenBank/DDBJ databases">
        <title>Dyella sp. 7MK23 isolated from forest soil.</title>
        <authorList>
            <person name="Fu J."/>
        </authorList>
    </citation>
    <scope>NUCLEOTIDE SEQUENCE [LARGE SCALE GENOMIC DNA]</scope>
    <source>
        <strain evidence="2 3">7MK23</strain>
    </source>
</reference>
<dbReference type="EMBL" id="JACZZA010000005">
    <property type="protein sequence ID" value="MBE1160808.1"/>
    <property type="molecule type" value="Genomic_DNA"/>
</dbReference>
<keyword evidence="1" id="KW-0732">Signal</keyword>
<protein>
    <submittedName>
        <fullName evidence="2">Uncharacterized protein</fullName>
    </submittedName>
</protein>